<reference evidence="4" key="2">
    <citation type="submission" date="2020-09" db="EMBL/GenBank/DDBJ databases">
        <authorList>
            <person name="Sun Q."/>
            <person name="Ohkuma M."/>
        </authorList>
    </citation>
    <scope>NUCLEOTIDE SEQUENCE</scope>
    <source>
        <strain evidence="4">JCM 18487</strain>
    </source>
</reference>
<feature type="domain" description="DUF3048" evidence="2">
    <location>
        <begin position="55"/>
        <end position="185"/>
    </location>
</feature>
<evidence type="ECO:0008006" key="6">
    <source>
        <dbReference type="Google" id="ProtNLM"/>
    </source>
</evidence>
<evidence type="ECO:0000259" key="2">
    <source>
        <dbReference type="Pfam" id="PF11258"/>
    </source>
</evidence>
<dbReference type="Pfam" id="PF17479">
    <property type="entry name" value="DUF3048_C"/>
    <property type="match status" value="1"/>
</dbReference>
<dbReference type="AlphaFoldDB" id="A0A917NL92"/>
<dbReference type="InterPro" id="IPR023158">
    <property type="entry name" value="YerB-like_sf"/>
</dbReference>
<evidence type="ECO:0000313" key="4">
    <source>
        <dbReference type="EMBL" id="GGJ09169.1"/>
    </source>
</evidence>
<organism evidence="4 5">
    <name type="scientific">Alicyclobacillus cellulosilyticus</name>
    <dbReference type="NCBI Taxonomy" id="1003997"/>
    <lineage>
        <taxon>Bacteria</taxon>
        <taxon>Bacillati</taxon>
        <taxon>Bacillota</taxon>
        <taxon>Bacilli</taxon>
        <taxon>Bacillales</taxon>
        <taxon>Alicyclobacillaceae</taxon>
        <taxon>Alicyclobacillus</taxon>
    </lineage>
</organism>
<keyword evidence="5" id="KW-1185">Reference proteome</keyword>
<evidence type="ECO:0000259" key="3">
    <source>
        <dbReference type="Pfam" id="PF17479"/>
    </source>
</evidence>
<dbReference type="EMBL" id="BMOY01000028">
    <property type="protein sequence ID" value="GGJ09169.1"/>
    <property type="molecule type" value="Genomic_DNA"/>
</dbReference>
<feature type="compositionally biased region" description="Polar residues" evidence="1">
    <location>
        <begin position="44"/>
        <end position="54"/>
    </location>
</feature>
<name>A0A917NL92_9BACL</name>
<dbReference type="RefSeq" id="WP_188882534.1">
    <property type="nucleotide sequence ID" value="NZ_BMOY01000028.1"/>
</dbReference>
<proteinExistence type="predicted"/>
<comment type="caution">
    <text evidence="4">The sequence shown here is derived from an EMBL/GenBank/DDBJ whole genome shotgun (WGS) entry which is preliminary data.</text>
</comment>
<feature type="region of interest" description="Disordered" evidence="1">
    <location>
        <begin position="25"/>
        <end position="54"/>
    </location>
</feature>
<dbReference type="PROSITE" id="PS51257">
    <property type="entry name" value="PROKAR_LIPOPROTEIN"/>
    <property type="match status" value="1"/>
</dbReference>
<dbReference type="Proteomes" id="UP000637695">
    <property type="component" value="Unassembled WGS sequence"/>
</dbReference>
<accession>A0A917NL92</accession>
<protein>
    <recommendedName>
        <fullName evidence="6">DUF3048 family protein</fullName>
    </recommendedName>
</protein>
<dbReference type="Gene3D" id="3.50.90.10">
    <property type="entry name" value="YerB-like"/>
    <property type="match status" value="1"/>
</dbReference>
<dbReference type="InterPro" id="IPR035328">
    <property type="entry name" value="DUF3048_C"/>
</dbReference>
<dbReference type="SUPFAM" id="SSF159774">
    <property type="entry name" value="YerB-like"/>
    <property type="match status" value="1"/>
</dbReference>
<gene>
    <name evidence="4" type="ORF">GCM10010885_17790</name>
</gene>
<sequence>MRPASGWRMLGLAVTLAAWVSGCGRTPQGGTPAPSPAPAKHAGQQPSPARVSPTTGLPLHHAQTEFFAATVENAPEARPQTGLVDADIVYEMEAEGTITRYLALFHDHIPPLVGPMRSARPYFVETAADWGAPFIHFGGSPQAYRMLRSYPYPHLDGIYDGQYFSRDPSRVAPHNAYLHTDRLPAFREQVKNGHFRFGRPDLTGGMPARTIDITYNAFTRVHYAYDPSRGQYLRWQDGAPHVDRATGHQIAVTNVIVQYARMAPIPNDPKERIQIDLLHGGTAVYCSAGKTVRGTWKRTERGVIEYLDAHGRLMVLRPGNTWIEVVDHSVAVSVR</sequence>
<feature type="domain" description="DUF3048" evidence="3">
    <location>
        <begin position="211"/>
        <end position="323"/>
    </location>
</feature>
<dbReference type="InterPro" id="IPR021416">
    <property type="entry name" value="DUF3048_N"/>
</dbReference>
<evidence type="ECO:0000256" key="1">
    <source>
        <dbReference type="SAM" id="MobiDB-lite"/>
    </source>
</evidence>
<reference evidence="4" key="1">
    <citation type="journal article" date="2014" name="Int. J. Syst. Evol. Microbiol.">
        <title>Complete genome sequence of Corynebacterium casei LMG S-19264T (=DSM 44701T), isolated from a smear-ripened cheese.</title>
        <authorList>
            <consortium name="US DOE Joint Genome Institute (JGI-PGF)"/>
            <person name="Walter F."/>
            <person name="Albersmeier A."/>
            <person name="Kalinowski J."/>
            <person name="Ruckert C."/>
        </authorList>
    </citation>
    <scope>NUCLEOTIDE SEQUENCE</scope>
    <source>
        <strain evidence="4">JCM 18487</strain>
    </source>
</reference>
<dbReference type="Pfam" id="PF11258">
    <property type="entry name" value="DUF3048"/>
    <property type="match status" value="1"/>
</dbReference>
<evidence type="ECO:0000313" key="5">
    <source>
        <dbReference type="Proteomes" id="UP000637695"/>
    </source>
</evidence>